<dbReference type="Pfam" id="PF05708">
    <property type="entry name" value="Peptidase_C92"/>
    <property type="match status" value="1"/>
</dbReference>
<dbReference type="Gene3D" id="3.90.1720.10">
    <property type="entry name" value="endopeptidase domain like (from Nostoc punctiforme)"/>
    <property type="match status" value="1"/>
</dbReference>
<reference evidence="1" key="1">
    <citation type="submission" date="2022-09" db="EMBL/GenBank/DDBJ databases">
        <title>Aureispira anguillicida sp. nov., isolated from Leptocephalus of Japanese eel Anguilla japonica.</title>
        <authorList>
            <person name="Yuasa K."/>
            <person name="Mekata T."/>
            <person name="Ikunari K."/>
        </authorList>
    </citation>
    <scope>NUCLEOTIDE SEQUENCE</scope>
    <source>
        <strain evidence="1">EL160426</strain>
    </source>
</reference>
<dbReference type="SUPFAM" id="SSF54001">
    <property type="entry name" value="Cysteine proteinases"/>
    <property type="match status" value="1"/>
</dbReference>
<proteinExistence type="predicted"/>
<organism evidence="1 2">
    <name type="scientific">Aureispira anguillae</name>
    <dbReference type="NCBI Taxonomy" id="2864201"/>
    <lineage>
        <taxon>Bacteria</taxon>
        <taxon>Pseudomonadati</taxon>
        <taxon>Bacteroidota</taxon>
        <taxon>Saprospiria</taxon>
        <taxon>Saprospirales</taxon>
        <taxon>Saprospiraceae</taxon>
        <taxon>Aureispira</taxon>
    </lineage>
</organism>
<sequence length="247" mass="28186">MNNKPTLHFIKKGLLLTVVLSCFYLSCNPSPNLVSSKRITSTTKWDSTSPNPIQYLLFGSKNKTIFSPDTLSEFELQQLKDGDILLRKGHGAMSDYIADFLQEKYPVTHCAFLIQTNSASPKVLHTLSNNTTNGMLVEPLSNYLQQSQKNSLVLVRLKYDAKKVEEVLSQANRLLIQQVPFDLSFDDGNSKSLYCIEMMRDIFLTVFQEDLLPKRTAKNTIDVLSMDNFFDSTHFELIFNHFELNNN</sequence>
<dbReference type="KEGG" id="aup:AsAng_0054220"/>
<evidence type="ECO:0000313" key="2">
    <source>
        <dbReference type="Proteomes" id="UP001060919"/>
    </source>
</evidence>
<dbReference type="InterPro" id="IPR024453">
    <property type="entry name" value="Peptidase_C92"/>
</dbReference>
<dbReference type="AlphaFoldDB" id="A0A915YKJ6"/>
<dbReference type="RefSeq" id="WP_264789859.1">
    <property type="nucleotide sequence ID" value="NZ_AP026867.1"/>
</dbReference>
<keyword evidence="2" id="KW-1185">Reference proteome</keyword>
<gene>
    <name evidence="1" type="ORF">AsAng_0054220</name>
</gene>
<protein>
    <recommendedName>
        <fullName evidence="3">Permuted papain-like amidase enzyme, YaeF/YiiX, C92 family</fullName>
    </recommendedName>
</protein>
<dbReference type="EMBL" id="AP026867">
    <property type="protein sequence ID" value="BDS14641.1"/>
    <property type="molecule type" value="Genomic_DNA"/>
</dbReference>
<dbReference type="InterPro" id="IPR038765">
    <property type="entry name" value="Papain-like_cys_pep_sf"/>
</dbReference>
<dbReference type="Proteomes" id="UP001060919">
    <property type="component" value="Chromosome"/>
</dbReference>
<accession>A0A915YKJ6</accession>
<name>A0A915YKJ6_9BACT</name>
<evidence type="ECO:0000313" key="1">
    <source>
        <dbReference type="EMBL" id="BDS14641.1"/>
    </source>
</evidence>
<evidence type="ECO:0008006" key="3">
    <source>
        <dbReference type="Google" id="ProtNLM"/>
    </source>
</evidence>